<dbReference type="InterPro" id="IPR027805">
    <property type="entry name" value="Transposase_HTH_dom"/>
</dbReference>
<evidence type="ECO:0000256" key="1">
    <source>
        <dbReference type="ARBA" id="ARBA00001968"/>
    </source>
</evidence>
<evidence type="ECO:0000313" key="9">
    <source>
        <dbReference type="EMBL" id="QGM28063.1"/>
    </source>
</evidence>
<dbReference type="NCBIfam" id="NF033581">
    <property type="entry name" value="transpos_IS5_4"/>
    <property type="match status" value="1"/>
</dbReference>
<dbReference type="AlphaFoldDB" id="A0AAP9KJK5"/>
<dbReference type="InterPro" id="IPR027806">
    <property type="entry name" value="HARBI1_dom"/>
</dbReference>
<evidence type="ECO:0000256" key="6">
    <source>
        <dbReference type="ARBA" id="ARBA00023172"/>
    </source>
</evidence>
<sequence>MKYENLTRFNDEEFKRLVGVPRPLFLKMVSVLQHAELAKKKSGRPHSLCLEDQLLLTLNYLRCYRTQIELSADYNLAESNVNRTIQKVENALIQSRIFALPKRNQKFNEGDYVIVDVTESQIERPKKTKKFYSGKKKKHTLKTQVIFNPQLKQIVSIQIEDGRKHDLNIARKHLKEMIIYPYIMADLAYKGFHQIKSKLLILIKKPNNLSLPQIAKQINQEISRRRITIEHINGKLKHFRILTERHRNRRKRFGLRMNLIAGMVNWMLLN</sequence>
<feature type="domain" description="DDE Tnp4" evidence="7">
    <location>
        <begin position="115"/>
        <end position="259"/>
    </location>
</feature>
<keyword evidence="6" id="KW-0233">DNA recombination</keyword>
<evidence type="ECO:0000259" key="7">
    <source>
        <dbReference type="Pfam" id="PF13359"/>
    </source>
</evidence>
<dbReference type="GO" id="GO:0046872">
    <property type="term" value="F:metal ion binding"/>
    <property type="evidence" value="ECO:0007669"/>
    <property type="project" value="UniProtKB-KW"/>
</dbReference>
<keyword evidence="5" id="KW-0238">DNA-binding</keyword>
<accession>A0AAP9KJK5</accession>
<dbReference type="InterPro" id="IPR047959">
    <property type="entry name" value="Transpos_IS5"/>
</dbReference>
<reference evidence="10" key="1">
    <citation type="submission" date="2019-11" db="EMBL/GenBank/DDBJ databases">
        <title>Escherichia coli 1916D6.</title>
        <authorList>
            <person name="Yao H."/>
            <person name="Du X."/>
            <person name="Yu R."/>
            <person name="Li A."/>
        </authorList>
    </citation>
    <scope>NUCLEOTIDE SEQUENCE [LARGE SCALE GENOMIC DNA]</scope>
    <source>
        <strain evidence="10">19110F47</strain>
    </source>
</reference>
<comment type="cofactor">
    <cofactor evidence="1">
        <name>a divalent metal cation</name>
        <dbReference type="ChEBI" id="CHEBI:60240"/>
    </cofactor>
</comment>
<dbReference type="Pfam" id="PF13613">
    <property type="entry name" value="HTH_Tnp_4"/>
    <property type="match status" value="1"/>
</dbReference>
<evidence type="ECO:0000256" key="5">
    <source>
        <dbReference type="ARBA" id="ARBA00023125"/>
    </source>
</evidence>
<dbReference type="GO" id="GO:0003677">
    <property type="term" value="F:DNA binding"/>
    <property type="evidence" value="ECO:0007669"/>
    <property type="project" value="UniProtKB-KW"/>
</dbReference>
<evidence type="ECO:0000259" key="8">
    <source>
        <dbReference type="Pfam" id="PF13613"/>
    </source>
</evidence>
<dbReference type="EMBL" id="CP046045">
    <property type="protein sequence ID" value="QGM28063.1"/>
    <property type="molecule type" value="Genomic_DNA"/>
</dbReference>
<gene>
    <name evidence="9" type="ORF">GJD93_10400</name>
</gene>
<keyword evidence="3" id="KW-0815">Transposition</keyword>
<dbReference type="GO" id="GO:0006310">
    <property type="term" value="P:DNA recombination"/>
    <property type="evidence" value="ECO:0007669"/>
    <property type="project" value="UniProtKB-KW"/>
</dbReference>
<dbReference type="Pfam" id="PF13359">
    <property type="entry name" value="DDE_Tnp_4"/>
    <property type="match status" value="1"/>
</dbReference>
<keyword evidence="4" id="KW-0479">Metal-binding</keyword>
<comment type="similarity">
    <text evidence="2">Belongs to the transposase 11 family.</text>
</comment>
<name>A0AAP9KJK5_9GAMM</name>
<evidence type="ECO:0000256" key="3">
    <source>
        <dbReference type="ARBA" id="ARBA00022578"/>
    </source>
</evidence>
<organism evidence="9 10">
    <name type="scientific">Acinetobacter towneri</name>
    <dbReference type="NCBI Taxonomy" id="202956"/>
    <lineage>
        <taxon>Bacteria</taxon>
        <taxon>Pseudomonadati</taxon>
        <taxon>Pseudomonadota</taxon>
        <taxon>Gammaproteobacteria</taxon>
        <taxon>Moraxellales</taxon>
        <taxon>Moraxellaceae</taxon>
        <taxon>Acinetobacter</taxon>
    </lineage>
</organism>
<dbReference type="Proteomes" id="UP000405075">
    <property type="component" value="Chromosome"/>
</dbReference>
<evidence type="ECO:0000256" key="2">
    <source>
        <dbReference type="ARBA" id="ARBA00010075"/>
    </source>
</evidence>
<evidence type="ECO:0000256" key="4">
    <source>
        <dbReference type="ARBA" id="ARBA00022723"/>
    </source>
</evidence>
<dbReference type="RefSeq" id="WP_154320912.1">
    <property type="nucleotide sequence ID" value="NZ_CP046045.1"/>
</dbReference>
<proteinExistence type="inferred from homology"/>
<evidence type="ECO:0000313" key="10">
    <source>
        <dbReference type="Proteomes" id="UP000405075"/>
    </source>
</evidence>
<protein>
    <submittedName>
        <fullName evidence="9">IS5 family transposase</fullName>
    </submittedName>
</protein>
<feature type="domain" description="Transposase Helix-turn-helix" evidence="8">
    <location>
        <begin position="46"/>
        <end position="95"/>
    </location>
</feature>
<dbReference type="GO" id="GO:0032196">
    <property type="term" value="P:transposition"/>
    <property type="evidence" value="ECO:0007669"/>
    <property type="project" value="UniProtKB-KW"/>
</dbReference>